<evidence type="ECO:0000313" key="2">
    <source>
        <dbReference type="Proteomes" id="UP001596540"/>
    </source>
</evidence>
<organism evidence="1 2">
    <name type="scientific">Marinactinospora rubrisoli</name>
    <dbReference type="NCBI Taxonomy" id="2715399"/>
    <lineage>
        <taxon>Bacteria</taxon>
        <taxon>Bacillati</taxon>
        <taxon>Actinomycetota</taxon>
        <taxon>Actinomycetes</taxon>
        <taxon>Streptosporangiales</taxon>
        <taxon>Nocardiopsidaceae</taxon>
        <taxon>Marinactinospora</taxon>
    </lineage>
</organism>
<reference evidence="2" key="1">
    <citation type="journal article" date="2019" name="Int. J. Syst. Evol. Microbiol.">
        <title>The Global Catalogue of Microorganisms (GCM) 10K type strain sequencing project: providing services to taxonomists for standard genome sequencing and annotation.</title>
        <authorList>
            <consortium name="The Broad Institute Genomics Platform"/>
            <consortium name="The Broad Institute Genome Sequencing Center for Infectious Disease"/>
            <person name="Wu L."/>
            <person name="Ma J."/>
        </authorList>
    </citation>
    <scope>NUCLEOTIDE SEQUENCE [LARGE SCALE GENOMIC DNA]</scope>
    <source>
        <strain evidence="2">CGMCC 4.7382</strain>
    </source>
</reference>
<dbReference type="EMBL" id="JBHTBH010000002">
    <property type="protein sequence ID" value="MFC7327344.1"/>
    <property type="molecule type" value="Genomic_DNA"/>
</dbReference>
<accession>A0ABW2KBD1</accession>
<sequence length="71" mass="7666">MAGSHRTATQNEWAAGLMITVPGARQRADRTEGATPAGGGVDIDLVRVPVDEDTPVWQWEIPGLESPEREL</sequence>
<protein>
    <submittedName>
        <fullName evidence="1">Uncharacterized protein</fullName>
    </submittedName>
</protein>
<name>A0ABW2KBD1_9ACTN</name>
<dbReference type="RefSeq" id="WP_379869582.1">
    <property type="nucleotide sequence ID" value="NZ_JBHTBH010000002.1"/>
</dbReference>
<gene>
    <name evidence="1" type="ORF">ACFQRF_06275</name>
</gene>
<dbReference type="Proteomes" id="UP001596540">
    <property type="component" value="Unassembled WGS sequence"/>
</dbReference>
<evidence type="ECO:0000313" key="1">
    <source>
        <dbReference type="EMBL" id="MFC7327344.1"/>
    </source>
</evidence>
<keyword evidence="2" id="KW-1185">Reference proteome</keyword>
<proteinExistence type="predicted"/>
<comment type="caution">
    <text evidence="1">The sequence shown here is derived from an EMBL/GenBank/DDBJ whole genome shotgun (WGS) entry which is preliminary data.</text>
</comment>